<feature type="region of interest" description="Disordered" evidence="1">
    <location>
        <begin position="1"/>
        <end position="41"/>
    </location>
</feature>
<sequence>MAVLLWPGPSLAQERPLPAPDPARREAPQATPRPVPPRAFRTPEEGFAALANAIRGHDERRLIQVLGGEARRLIRSGDPAADRAARERFASAYAERAEILHPDANRATLEIGNDRWPFPIPMIRRVGQAGSWRFDARQGAQELIDRRIGRNELDTIEVLRAIVAAQSEYAVTVGRQGGFSVYARRIFSTPGTHDGLYWPSKEGQPESPLGPLAAAASAGGYGGSPASGDAPQPFHGYIFRLLEAQGPAAGGGAMDYVVGRRMIGGFGVLATPAEYGVSGIQTFMTSHAGVIYQRNLGPATNRIARSIQTFNPEPGWEEVRQ</sequence>
<feature type="compositionally biased region" description="Low complexity" evidence="1">
    <location>
        <begin position="207"/>
        <end position="218"/>
    </location>
</feature>
<dbReference type="InterPro" id="IPR021556">
    <property type="entry name" value="DUF2950"/>
</dbReference>
<dbReference type="Proteomes" id="UP000322110">
    <property type="component" value="Unassembled WGS sequence"/>
</dbReference>
<dbReference type="EMBL" id="VUKA01000005">
    <property type="protein sequence ID" value="KAA2213021.1"/>
    <property type="molecule type" value="Genomic_DNA"/>
</dbReference>
<name>A0A5B2TEX6_9PROT</name>
<evidence type="ECO:0000313" key="3">
    <source>
        <dbReference type="Proteomes" id="UP000322110"/>
    </source>
</evidence>
<evidence type="ECO:0000313" key="2">
    <source>
        <dbReference type="EMBL" id="KAA2213021.1"/>
    </source>
</evidence>
<accession>A0A5B2TEX6</accession>
<keyword evidence="3" id="KW-1185">Reference proteome</keyword>
<reference evidence="2 3" key="1">
    <citation type="journal article" date="2015" name="Int. J. Syst. Evol. Microbiol.">
        <title>Roseomonas oryzae sp. nov., isolated from paddy rhizosphere soil.</title>
        <authorList>
            <person name="Ramaprasad E.V."/>
            <person name="Sasikala Ch."/>
            <person name="Ramana Ch.V."/>
        </authorList>
    </citation>
    <scope>NUCLEOTIDE SEQUENCE [LARGE SCALE GENOMIC DNA]</scope>
    <source>
        <strain evidence="2 3">KCTC 42542</strain>
    </source>
</reference>
<comment type="caution">
    <text evidence="2">The sequence shown here is derived from an EMBL/GenBank/DDBJ whole genome shotgun (WGS) entry which is preliminary data.</text>
</comment>
<proteinExistence type="predicted"/>
<dbReference type="OrthoDB" id="108782at2"/>
<organism evidence="2 3">
    <name type="scientific">Teichococcus oryzae</name>
    <dbReference type="NCBI Taxonomy" id="1608942"/>
    <lineage>
        <taxon>Bacteria</taxon>
        <taxon>Pseudomonadati</taxon>
        <taxon>Pseudomonadota</taxon>
        <taxon>Alphaproteobacteria</taxon>
        <taxon>Acetobacterales</taxon>
        <taxon>Roseomonadaceae</taxon>
        <taxon>Roseomonas</taxon>
    </lineage>
</organism>
<dbReference type="Pfam" id="PF11453">
    <property type="entry name" value="DUF2950"/>
    <property type="match status" value="1"/>
</dbReference>
<feature type="region of interest" description="Disordered" evidence="1">
    <location>
        <begin position="196"/>
        <end position="226"/>
    </location>
</feature>
<evidence type="ECO:0000256" key="1">
    <source>
        <dbReference type="SAM" id="MobiDB-lite"/>
    </source>
</evidence>
<gene>
    <name evidence="2" type="ORF">F0Q34_11945</name>
</gene>
<dbReference type="AlphaFoldDB" id="A0A5B2TEX6"/>
<protein>
    <submittedName>
        <fullName evidence="2">DUF2950 domain-containing protein</fullName>
    </submittedName>
</protein>